<reference evidence="2" key="1">
    <citation type="submission" date="2009-02" db="EMBL/GenBank/DDBJ databases">
        <authorList>
            <person name="Fulton L."/>
            <person name="Clifton S."/>
            <person name="Fulton B."/>
            <person name="Xu J."/>
            <person name="Minx P."/>
            <person name="Pepin K.H."/>
            <person name="Johnson M."/>
            <person name="Bhonagiri V."/>
            <person name="Nash W.E."/>
            <person name="Mardis E.R."/>
            <person name="Wilson R.K."/>
        </authorList>
    </citation>
    <scope>NUCLEOTIDE SEQUENCE [LARGE SCALE GENOMIC DNA]</scope>
    <source>
        <strain evidence="2">DSM 15053</strain>
    </source>
</reference>
<dbReference type="SUPFAM" id="SSF109604">
    <property type="entry name" value="HD-domain/PDEase-like"/>
    <property type="match status" value="1"/>
</dbReference>
<dbReference type="HOGENOM" id="CLU_081221_0_0_9"/>
<accession>C0C4Z5</accession>
<evidence type="ECO:0000313" key="3">
    <source>
        <dbReference type="Proteomes" id="UP000004893"/>
    </source>
</evidence>
<dbReference type="SMART" id="SM00471">
    <property type="entry name" value="HDc"/>
    <property type="match status" value="1"/>
</dbReference>
<sequence>MKDIMKEKQKGISYKEIRENEELQLLIENGNSVLKVLGFTEHSRRHAAKVADRAGRILKELGYGKHEIELAKIAGYMHDIGNSVNRHDHAHTGAVLAYGILKDLGMPFKDVLTVTTAIGNHDEATGTAVDVVSAALILADKTDVRRNRVQNLVIANFDIHDRVNYAALSSVLDVDKEKKNIRMTLELDDSMCSVMDYFEIFMNRMIMCRRAAEVFDCQFKLVANGNKLC</sequence>
<dbReference type="AlphaFoldDB" id="C0C4Z5"/>
<dbReference type="EMBL" id="ABYI02000036">
    <property type="protein sequence ID" value="EEG72763.1"/>
    <property type="molecule type" value="Genomic_DNA"/>
</dbReference>
<protein>
    <submittedName>
        <fullName evidence="2">HD domain protein</fullName>
    </submittedName>
</protein>
<dbReference type="Gene3D" id="1.10.3210.10">
    <property type="entry name" value="Hypothetical protein af1432"/>
    <property type="match status" value="1"/>
</dbReference>
<evidence type="ECO:0000259" key="1">
    <source>
        <dbReference type="SMART" id="SM00471"/>
    </source>
</evidence>
<evidence type="ECO:0000313" key="2">
    <source>
        <dbReference type="EMBL" id="EEG72763.1"/>
    </source>
</evidence>
<dbReference type="eggNOG" id="COG1418">
    <property type="taxonomic scope" value="Bacteria"/>
</dbReference>
<gene>
    <name evidence="2" type="ORF">CLOHYLEM_07162</name>
</gene>
<reference evidence="2" key="2">
    <citation type="submission" date="2013-06" db="EMBL/GenBank/DDBJ databases">
        <title>Draft genome sequence of Clostridium hylemonae (DSM 15053).</title>
        <authorList>
            <person name="Sudarsanam P."/>
            <person name="Ley R."/>
            <person name="Guruge J."/>
            <person name="Turnbaugh P.J."/>
            <person name="Mahowald M."/>
            <person name="Liep D."/>
            <person name="Gordon J."/>
        </authorList>
    </citation>
    <scope>NUCLEOTIDE SEQUENCE</scope>
    <source>
        <strain evidence="2">DSM 15053</strain>
    </source>
</reference>
<dbReference type="InterPro" id="IPR006674">
    <property type="entry name" value="HD_domain"/>
</dbReference>
<name>C0C4Z5_9FIRM</name>
<dbReference type="InterPro" id="IPR003607">
    <property type="entry name" value="HD/PDEase_dom"/>
</dbReference>
<dbReference type="STRING" id="553973.CLOHYLEM_07162"/>
<comment type="caution">
    <text evidence="2">The sequence shown here is derived from an EMBL/GenBank/DDBJ whole genome shotgun (WGS) entry which is preliminary data.</text>
</comment>
<feature type="domain" description="HD/PDEase" evidence="1">
    <location>
        <begin position="39"/>
        <end position="154"/>
    </location>
</feature>
<dbReference type="Pfam" id="PF01966">
    <property type="entry name" value="HD"/>
    <property type="match status" value="1"/>
</dbReference>
<dbReference type="Proteomes" id="UP000004893">
    <property type="component" value="Unassembled WGS sequence"/>
</dbReference>
<keyword evidence="3" id="KW-1185">Reference proteome</keyword>
<organism evidence="2 3">
    <name type="scientific">[Clostridium] hylemonae DSM 15053</name>
    <dbReference type="NCBI Taxonomy" id="553973"/>
    <lineage>
        <taxon>Bacteria</taxon>
        <taxon>Bacillati</taxon>
        <taxon>Bacillota</taxon>
        <taxon>Clostridia</taxon>
        <taxon>Lachnospirales</taxon>
        <taxon>Lachnospiraceae</taxon>
    </lineage>
</organism>
<proteinExistence type="predicted"/>